<comment type="caution">
    <text evidence="1">The sequence shown here is derived from an EMBL/GenBank/DDBJ whole genome shotgun (WGS) entry which is preliminary data.</text>
</comment>
<name>A0A931PUM6_FIMGI</name>
<evidence type="ECO:0000313" key="2">
    <source>
        <dbReference type="Proteomes" id="UP000727962"/>
    </source>
</evidence>
<protein>
    <recommendedName>
        <fullName evidence="3">Lipoprotein</fullName>
    </recommendedName>
</protein>
<dbReference type="AlphaFoldDB" id="A0A931PUM6"/>
<dbReference type="Proteomes" id="UP000727962">
    <property type="component" value="Unassembled WGS sequence"/>
</dbReference>
<dbReference type="EMBL" id="JACOSL010000066">
    <property type="protein sequence ID" value="MBI1757604.1"/>
    <property type="molecule type" value="Genomic_DNA"/>
</dbReference>
<proteinExistence type="predicted"/>
<dbReference type="PROSITE" id="PS51257">
    <property type="entry name" value="PROKAR_LIPOPROTEIN"/>
    <property type="match status" value="1"/>
</dbReference>
<organism evidence="1 2">
    <name type="scientific">Fimbriimonas ginsengisoli</name>
    <dbReference type="NCBI Taxonomy" id="1005039"/>
    <lineage>
        <taxon>Bacteria</taxon>
        <taxon>Bacillati</taxon>
        <taxon>Armatimonadota</taxon>
        <taxon>Fimbriimonadia</taxon>
        <taxon>Fimbriimonadales</taxon>
        <taxon>Fimbriimonadaceae</taxon>
        <taxon>Fimbriimonas</taxon>
    </lineage>
</organism>
<sequence>MKIRGPLFTAIFATLLLSCNPPRPKMAICISPAREPGAFVVCISGHGSSRSFLFSATTVAPMDMEGYSELLSLEKEGWVGVRSGSHDLALLDDGFIYLKSLEFQGINIAKSPLPNSVLAAVYLERRARPFGGTSRYNASLRAFDYSKGVSTDVDTGYIDINSSVIESPTGIIVVGKRIDQDVSEDQKVWWLKYSNGRWIRSAIRNQDRLSSLRSRFSDGAFLGLRLNKTHGLYTDDLCRVSFDASSSSMTSQVIAEFPYTRDAVLDSSKTFCGAAVEIEGTQVLIVYDLTNGKRVQEVDVETLMK</sequence>
<reference evidence="1" key="1">
    <citation type="submission" date="2020-07" db="EMBL/GenBank/DDBJ databases">
        <title>Huge and variable diversity of episymbiotic CPR bacteria and DPANN archaea in groundwater ecosystems.</title>
        <authorList>
            <person name="He C.Y."/>
            <person name="Keren R."/>
            <person name="Whittaker M."/>
            <person name="Farag I.F."/>
            <person name="Doudna J."/>
            <person name="Cate J.H.D."/>
            <person name="Banfield J.F."/>
        </authorList>
    </citation>
    <scope>NUCLEOTIDE SEQUENCE</scope>
    <source>
        <strain evidence="1">NC_groundwater_17_Pr7_B-0.1um_64_12</strain>
    </source>
</reference>
<evidence type="ECO:0008006" key="3">
    <source>
        <dbReference type="Google" id="ProtNLM"/>
    </source>
</evidence>
<gene>
    <name evidence="1" type="ORF">HYR64_10925</name>
</gene>
<evidence type="ECO:0000313" key="1">
    <source>
        <dbReference type="EMBL" id="MBI1757604.1"/>
    </source>
</evidence>
<accession>A0A931PUM6</accession>